<dbReference type="EMBL" id="JASNGB010000012">
    <property type="protein sequence ID" value="MDL2343123.1"/>
    <property type="molecule type" value="Genomic_DNA"/>
</dbReference>
<dbReference type="InterPro" id="IPR056510">
    <property type="entry name" value="WapI"/>
</dbReference>
<protein>
    <submittedName>
        <fullName evidence="1">Uncharacterized protein</fullName>
    </submittedName>
</protein>
<dbReference type="RefSeq" id="WP_285521185.1">
    <property type="nucleotide sequence ID" value="NZ_JASNGB010000012.1"/>
</dbReference>
<accession>A0ABT7JDJ1</accession>
<gene>
    <name evidence="1" type="ORF">QOL99_03055</name>
</gene>
<evidence type="ECO:0000313" key="2">
    <source>
        <dbReference type="Proteomes" id="UP001302059"/>
    </source>
</evidence>
<comment type="caution">
    <text evidence="1">The sequence shown here is derived from an EMBL/GenBank/DDBJ whole genome shotgun (WGS) entry which is preliminary data.</text>
</comment>
<dbReference type="Proteomes" id="UP001302059">
    <property type="component" value="Unassembled WGS sequence"/>
</dbReference>
<reference evidence="1 2" key="1">
    <citation type="submission" date="2023-05" db="EMBL/GenBank/DDBJ databases">
        <authorList>
            <person name="Gao F."/>
        </authorList>
    </citation>
    <scope>NUCLEOTIDE SEQUENCE [LARGE SCALE GENOMIC DNA]</scope>
    <source>
        <strain evidence="1 2">MIMF12</strain>
    </source>
</reference>
<dbReference type="Pfam" id="PF24716">
    <property type="entry name" value="WapI"/>
    <property type="match status" value="1"/>
</dbReference>
<proteinExistence type="predicted"/>
<organism evidence="1 2">
    <name type="scientific">Deinococcus rhizophilus</name>
    <dbReference type="NCBI Taxonomy" id="3049544"/>
    <lineage>
        <taxon>Bacteria</taxon>
        <taxon>Thermotogati</taxon>
        <taxon>Deinococcota</taxon>
        <taxon>Deinococci</taxon>
        <taxon>Deinococcales</taxon>
        <taxon>Deinococcaceae</taxon>
        <taxon>Deinococcus</taxon>
    </lineage>
</organism>
<sequence length="152" mass="17701">MPHVTLAGFEMTVLGYEFPDTDPAQSFYDANWLFVEAKIGSDDGFIHLKKDACLLTSELHDLVGQLEFFVKPQGHRRWRAELRTMEPYLKIHLEQDQDSGLIFAAELRVDAGRTIQEFRVQWDIDQDQLEELHRQLSRLSQQFPIKTAKENP</sequence>
<name>A0ABT7JDJ1_9DEIO</name>
<keyword evidence="2" id="KW-1185">Reference proteome</keyword>
<evidence type="ECO:0000313" key="1">
    <source>
        <dbReference type="EMBL" id="MDL2343123.1"/>
    </source>
</evidence>